<sequence length="302" mass="31068">MTAGVGRRAFLLGLLAAGGAAGCTGGAPSPEVVIAGGERGGMYFDFATLLVAQLTGVRGRVLETEGSLANLDLLADGRARVALTLADAAHVADPALELRALGRVYENYLQLVVREDDPARVAADLAGRTVSLGAAGSGASLTGWRMLDALGLRGSVRVVHHRLGDAAEALADGRIDAVLWSGGVPTPRLRDLSRIRLLPLGELVPGLREAHGSVYDRVPVPVGVYGAAREVPTIGVANLLVCRAPLDDAVAAAITRTLVSRAAALVPEQTLGTQFLDARSLIGTVGVPLHPGAAAVYRDLHG</sequence>
<dbReference type="InterPro" id="IPR006311">
    <property type="entry name" value="TAT_signal"/>
</dbReference>
<gene>
    <name evidence="2" type="ORF">J2S66_003385</name>
</gene>
<dbReference type="Proteomes" id="UP001268819">
    <property type="component" value="Unassembled WGS sequence"/>
</dbReference>
<evidence type="ECO:0000313" key="2">
    <source>
        <dbReference type="EMBL" id="MDR6595001.1"/>
    </source>
</evidence>
<keyword evidence="2" id="KW-0675">Receptor</keyword>
<dbReference type="PANTHER" id="PTHR42941">
    <property type="entry name" value="SLL1037 PROTEIN"/>
    <property type="match status" value="1"/>
</dbReference>
<dbReference type="Pfam" id="PF16868">
    <property type="entry name" value="NMT1_3"/>
    <property type="match status" value="1"/>
</dbReference>
<dbReference type="PROSITE" id="PS51318">
    <property type="entry name" value="TAT"/>
    <property type="match status" value="1"/>
</dbReference>
<dbReference type="PANTHER" id="PTHR42941:SF1">
    <property type="entry name" value="SLL1037 PROTEIN"/>
    <property type="match status" value="1"/>
</dbReference>
<proteinExistence type="predicted"/>
<reference evidence="2 3" key="1">
    <citation type="submission" date="2023-07" db="EMBL/GenBank/DDBJ databases">
        <title>Sequencing the genomes of 1000 actinobacteria strains.</title>
        <authorList>
            <person name="Klenk H.-P."/>
        </authorList>
    </citation>
    <scope>NUCLEOTIDE SEQUENCE [LARGE SCALE GENOMIC DNA]</scope>
    <source>
        <strain evidence="2 3">DSM 43749</strain>
    </source>
</reference>
<feature type="chain" id="PRO_5045881935" evidence="1">
    <location>
        <begin position="23"/>
        <end position="302"/>
    </location>
</feature>
<dbReference type="SUPFAM" id="SSF53850">
    <property type="entry name" value="Periplasmic binding protein-like II"/>
    <property type="match status" value="1"/>
</dbReference>
<organism evidence="2 3">
    <name type="scientific">Saccharothrix longispora</name>
    <dbReference type="NCBI Taxonomy" id="33920"/>
    <lineage>
        <taxon>Bacteria</taxon>
        <taxon>Bacillati</taxon>
        <taxon>Actinomycetota</taxon>
        <taxon>Actinomycetes</taxon>
        <taxon>Pseudonocardiales</taxon>
        <taxon>Pseudonocardiaceae</taxon>
        <taxon>Saccharothrix</taxon>
    </lineage>
</organism>
<dbReference type="PROSITE" id="PS51257">
    <property type="entry name" value="PROKAR_LIPOPROTEIN"/>
    <property type="match status" value="1"/>
</dbReference>
<accession>A0ABU1PWL4</accession>
<dbReference type="NCBIfam" id="TIGR02122">
    <property type="entry name" value="TRAP_TAXI"/>
    <property type="match status" value="1"/>
</dbReference>
<dbReference type="EMBL" id="JAVDSG010000001">
    <property type="protein sequence ID" value="MDR6595001.1"/>
    <property type="molecule type" value="Genomic_DNA"/>
</dbReference>
<evidence type="ECO:0000256" key="1">
    <source>
        <dbReference type="SAM" id="SignalP"/>
    </source>
</evidence>
<dbReference type="RefSeq" id="WP_310308035.1">
    <property type="nucleotide sequence ID" value="NZ_BAAAXB010000001.1"/>
</dbReference>
<feature type="signal peptide" evidence="1">
    <location>
        <begin position="1"/>
        <end position="22"/>
    </location>
</feature>
<keyword evidence="3" id="KW-1185">Reference proteome</keyword>
<evidence type="ECO:0000313" key="3">
    <source>
        <dbReference type="Proteomes" id="UP001268819"/>
    </source>
</evidence>
<protein>
    <submittedName>
        <fullName evidence="2">TRAP transporter TAXI family solute receptor</fullName>
    </submittedName>
</protein>
<dbReference type="Gene3D" id="3.40.190.10">
    <property type="entry name" value="Periplasmic binding protein-like II"/>
    <property type="match status" value="2"/>
</dbReference>
<comment type="caution">
    <text evidence="2">The sequence shown here is derived from an EMBL/GenBank/DDBJ whole genome shotgun (WGS) entry which is preliminary data.</text>
</comment>
<keyword evidence="1" id="KW-0732">Signal</keyword>
<name>A0ABU1PWL4_9PSEU</name>
<dbReference type="InterPro" id="IPR011852">
    <property type="entry name" value="TRAP_TAXI"/>
</dbReference>